<dbReference type="PANTHER" id="PTHR38474:SF2">
    <property type="entry name" value="CHLORAMPHENICOL ACETYLTRANSFERASE"/>
    <property type="match status" value="1"/>
</dbReference>
<dbReference type="SUPFAM" id="SSF52777">
    <property type="entry name" value="CoA-dependent acyltransferases"/>
    <property type="match status" value="1"/>
</dbReference>
<dbReference type="AlphaFoldDB" id="A0A830QT05"/>
<dbReference type="Proteomes" id="UP000679848">
    <property type="component" value="Plasmid pMM59_01"/>
</dbReference>
<dbReference type="RefSeq" id="WP_213543872.1">
    <property type="nucleotide sequence ID" value="NZ_AP023421.1"/>
</dbReference>
<dbReference type="InterPro" id="IPR001707">
    <property type="entry name" value="Cmp_AcTrfase"/>
</dbReference>
<dbReference type="Gene3D" id="3.30.559.10">
    <property type="entry name" value="Chloramphenicol acetyltransferase-like domain"/>
    <property type="match status" value="1"/>
</dbReference>
<dbReference type="KEGG" id="pfaa:MM59RIKEN_32790"/>
<dbReference type="SMART" id="SM01059">
    <property type="entry name" value="CAT"/>
    <property type="match status" value="1"/>
</dbReference>
<dbReference type="InterPro" id="IPR023213">
    <property type="entry name" value="CAT-like_dom_sf"/>
</dbReference>
<organism evidence="2 3">
    <name type="scientific">Pusillibacter faecalis</name>
    <dbReference type="NCBI Taxonomy" id="2714358"/>
    <lineage>
        <taxon>Bacteria</taxon>
        <taxon>Bacillati</taxon>
        <taxon>Bacillota</taxon>
        <taxon>Clostridia</taxon>
        <taxon>Eubacteriales</taxon>
        <taxon>Oscillospiraceae</taxon>
        <taxon>Pusillibacter</taxon>
    </lineage>
</organism>
<protein>
    <submittedName>
        <fullName evidence="2">Type A chloramphenicol O-acetyltransferase</fullName>
    </submittedName>
</protein>
<reference evidence="2" key="1">
    <citation type="submission" date="2020-09" db="EMBL/GenBank/DDBJ databases">
        <title>New species isolated from human feces.</title>
        <authorList>
            <person name="Kitahara M."/>
            <person name="Shigeno Y."/>
            <person name="Shime M."/>
            <person name="Matsumoto Y."/>
            <person name="Nakamura S."/>
            <person name="Motooka D."/>
            <person name="Fukuoka S."/>
            <person name="Nishikawa H."/>
            <person name="Benno Y."/>
        </authorList>
    </citation>
    <scope>NUCLEOTIDE SEQUENCE</scope>
    <source>
        <strain evidence="2">MM59</strain>
        <plasmid evidence="2">pMM59_01</plasmid>
    </source>
</reference>
<evidence type="ECO:0000313" key="3">
    <source>
        <dbReference type="Proteomes" id="UP000679848"/>
    </source>
</evidence>
<gene>
    <name evidence="2" type="primary">catB</name>
    <name evidence="2" type="ORF">MM59RIKEN_32790</name>
</gene>
<dbReference type="Pfam" id="PF00302">
    <property type="entry name" value="CAT"/>
    <property type="match status" value="1"/>
</dbReference>
<accession>A0A830QT05</accession>
<dbReference type="PIRSF" id="PIRSF000440">
    <property type="entry name" value="CAT"/>
    <property type="match status" value="1"/>
</dbReference>
<feature type="active site" description="Proton acceptor" evidence="1">
    <location>
        <position position="191"/>
    </location>
</feature>
<dbReference type="EMBL" id="AP023421">
    <property type="protein sequence ID" value="BCK85960.1"/>
    <property type="molecule type" value="Genomic_DNA"/>
</dbReference>
<proteinExistence type="predicted"/>
<keyword evidence="3" id="KW-1185">Reference proteome</keyword>
<sequence length="214" mass="25450">MKCTRIDLDSWDRGKLFQFYINNMRIVMSLTVEISVTPLDAYIKDHHLKFYPSMLWVVSRVINAHDEFKYSWDEEGHLIKWDSVSPSYAGFHQEDQNFTKLVTLVTEYSDDLFEFHARFLADRERYKNARAVMERQPPNFFDASCLPWVRYQHFDVHVFDEGKFLAPVVTWGKYEREHGELMMPLTMNIHHAVADGFHLSRFFNEVQEVINSLS</sequence>
<evidence type="ECO:0000256" key="1">
    <source>
        <dbReference type="PIRSR" id="PIRSR000440-1"/>
    </source>
</evidence>
<evidence type="ECO:0000313" key="2">
    <source>
        <dbReference type="EMBL" id="BCK85960.1"/>
    </source>
</evidence>
<dbReference type="GO" id="GO:0008811">
    <property type="term" value="F:chloramphenicol O-acetyltransferase activity"/>
    <property type="evidence" value="ECO:0007669"/>
    <property type="project" value="InterPro"/>
</dbReference>
<keyword evidence="2" id="KW-0614">Plasmid</keyword>
<name>A0A830QT05_9FIRM</name>
<geneLocation type="plasmid" evidence="2 3">
    <name>pMM59_01</name>
</geneLocation>
<dbReference type="PANTHER" id="PTHR38474">
    <property type="entry name" value="SLR0299 PROTEIN"/>
    <property type="match status" value="1"/>
</dbReference>